<dbReference type="Proteomes" id="UP000321249">
    <property type="component" value="Unassembled WGS sequence"/>
</dbReference>
<evidence type="ECO:0000313" key="5">
    <source>
        <dbReference type="EMBL" id="TXC63293.1"/>
    </source>
</evidence>
<keyword evidence="2 3" id="KW-0040">ANK repeat</keyword>
<dbReference type="PROSITE" id="PS50088">
    <property type="entry name" value="ANK_REPEAT"/>
    <property type="match status" value="3"/>
</dbReference>
<feature type="chain" id="PRO_5023074079" evidence="4">
    <location>
        <begin position="24"/>
        <end position="202"/>
    </location>
</feature>
<organism evidence="5 6">
    <name type="scientific">Allosphingosinicella ginsenosidimutans</name>
    <dbReference type="NCBI Taxonomy" id="1176539"/>
    <lineage>
        <taxon>Bacteria</taxon>
        <taxon>Pseudomonadati</taxon>
        <taxon>Pseudomonadota</taxon>
        <taxon>Alphaproteobacteria</taxon>
        <taxon>Sphingomonadales</taxon>
        <taxon>Sphingomonadaceae</taxon>
        <taxon>Allosphingosinicella</taxon>
    </lineage>
</organism>
<keyword evidence="4" id="KW-0732">Signal</keyword>
<evidence type="ECO:0000256" key="1">
    <source>
        <dbReference type="ARBA" id="ARBA00022737"/>
    </source>
</evidence>
<dbReference type="InterPro" id="IPR036770">
    <property type="entry name" value="Ankyrin_rpt-contain_sf"/>
</dbReference>
<dbReference type="Pfam" id="PF13857">
    <property type="entry name" value="Ank_5"/>
    <property type="match status" value="1"/>
</dbReference>
<dbReference type="SMART" id="SM00248">
    <property type="entry name" value="ANK"/>
    <property type="match status" value="3"/>
</dbReference>
<dbReference type="SUPFAM" id="SSF48403">
    <property type="entry name" value="Ankyrin repeat"/>
    <property type="match status" value="1"/>
</dbReference>
<dbReference type="AlphaFoldDB" id="A0A5C6TSE2"/>
<evidence type="ECO:0000256" key="2">
    <source>
        <dbReference type="ARBA" id="ARBA00023043"/>
    </source>
</evidence>
<dbReference type="Gene3D" id="1.25.40.20">
    <property type="entry name" value="Ankyrin repeat-containing domain"/>
    <property type="match status" value="1"/>
</dbReference>
<feature type="signal peptide" evidence="4">
    <location>
        <begin position="1"/>
        <end position="23"/>
    </location>
</feature>
<gene>
    <name evidence="5" type="ORF">FRZ32_06225</name>
</gene>
<dbReference type="PANTHER" id="PTHR24171">
    <property type="entry name" value="ANKYRIN REPEAT DOMAIN-CONTAINING PROTEIN 39-RELATED"/>
    <property type="match status" value="1"/>
</dbReference>
<keyword evidence="1" id="KW-0677">Repeat</keyword>
<evidence type="ECO:0000256" key="4">
    <source>
        <dbReference type="SAM" id="SignalP"/>
    </source>
</evidence>
<dbReference type="InterPro" id="IPR002110">
    <property type="entry name" value="Ankyrin_rpt"/>
</dbReference>
<evidence type="ECO:0000313" key="6">
    <source>
        <dbReference type="Proteomes" id="UP000321249"/>
    </source>
</evidence>
<reference evidence="5 6" key="1">
    <citation type="journal article" date="2015" name="J. Microbiol.">
        <title>Sphingosinicella ginsenosidimutans sp. nov., with ginsenoside converting activity.</title>
        <authorList>
            <person name="Kim J.K."/>
            <person name="Kang M.S."/>
            <person name="Park S.C."/>
            <person name="Kim K.M."/>
            <person name="Choi K."/>
            <person name="Yoon M.H."/>
            <person name="Im W.T."/>
        </authorList>
    </citation>
    <scope>NUCLEOTIDE SEQUENCE [LARGE SCALE GENOMIC DNA]</scope>
    <source>
        <strain evidence="5 6">BS-11</strain>
    </source>
</reference>
<protein>
    <submittedName>
        <fullName evidence="5">Ankyrin repeat domain-containing protein</fullName>
    </submittedName>
</protein>
<dbReference type="RefSeq" id="WP_147042704.1">
    <property type="nucleotide sequence ID" value="NZ_BAABIR010000006.1"/>
</dbReference>
<feature type="repeat" description="ANK" evidence="3">
    <location>
        <begin position="129"/>
        <end position="161"/>
    </location>
</feature>
<comment type="caution">
    <text evidence="5">The sequence shown here is derived from an EMBL/GenBank/DDBJ whole genome shotgun (WGS) entry which is preliminary data.</text>
</comment>
<sequence length="202" mass="21431">MSRRNLGTLAAVLLVVAAVPALAQMGFSEAYSFLKAVRERDSSTVNGILANPSTTAINARGDDGQGALHILVRGRDSTWLSFLLSRGARPDIQDNEGTTPLMVAAQIGWIEGADLLLRNGANPNLSNSRGETPLMFAVHNVSLPMVRLLMNHHANPNQTDNVQGYSALDYARQDRRAGAIVQALSGRGIGTPAPATAGPQPR</sequence>
<accession>A0A5C6TSE2</accession>
<feature type="repeat" description="ANK" evidence="3">
    <location>
        <begin position="63"/>
        <end position="95"/>
    </location>
</feature>
<proteinExistence type="predicted"/>
<dbReference type="EMBL" id="VOQQ01000001">
    <property type="protein sequence ID" value="TXC63293.1"/>
    <property type="molecule type" value="Genomic_DNA"/>
</dbReference>
<name>A0A5C6TSE2_9SPHN</name>
<keyword evidence="6" id="KW-1185">Reference proteome</keyword>
<feature type="repeat" description="ANK" evidence="3">
    <location>
        <begin position="96"/>
        <end position="128"/>
    </location>
</feature>
<dbReference type="OrthoDB" id="7390289at2"/>
<dbReference type="PROSITE" id="PS50297">
    <property type="entry name" value="ANK_REP_REGION"/>
    <property type="match status" value="2"/>
</dbReference>
<evidence type="ECO:0000256" key="3">
    <source>
        <dbReference type="PROSITE-ProRule" id="PRU00023"/>
    </source>
</evidence>